<dbReference type="STRING" id="1076935.U4L5D1"/>
<dbReference type="InterPro" id="IPR045299">
    <property type="entry name" value="Complex1_LYR_NDUFA6_LYRM6"/>
</dbReference>
<evidence type="ECO:0000256" key="8">
    <source>
        <dbReference type="ARBA" id="ARBA00023136"/>
    </source>
</evidence>
<keyword evidence="6" id="KW-0249">Electron transport</keyword>
<keyword evidence="10" id="KW-1185">Reference proteome</keyword>
<dbReference type="CDD" id="cd20266">
    <property type="entry name" value="Complex1_LYR_NDUFA6_LYRM6"/>
    <property type="match status" value="1"/>
</dbReference>
<evidence type="ECO:0000313" key="9">
    <source>
        <dbReference type="EMBL" id="CCX11348.1"/>
    </source>
</evidence>
<dbReference type="eggNOG" id="KOG3426">
    <property type="taxonomic scope" value="Eukaryota"/>
</dbReference>
<evidence type="ECO:0000256" key="6">
    <source>
        <dbReference type="ARBA" id="ARBA00022982"/>
    </source>
</evidence>
<dbReference type="GO" id="GO:0005743">
    <property type="term" value="C:mitochondrial inner membrane"/>
    <property type="evidence" value="ECO:0007669"/>
    <property type="project" value="UniProtKB-SubCell"/>
</dbReference>
<dbReference type="PANTHER" id="PTHR12964">
    <property type="entry name" value="NADH-UBIQUINONE OXIDOREDUCTASE B14 SUBUNIT"/>
    <property type="match status" value="1"/>
</dbReference>
<name>U4L5D1_PYROM</name>
<sequence>MTIHPTHLAQRTRSSVNWNDARARVIKSYRDWYRAAPEIVNLYVLEVDTPQVRTKIRQEFERNRNVQQLPVVDMLISKSNMEFQETMNYWKQITQIMKYFRVEEDPRAHVPKDFMTGFLEDVTRSFFDTSVCRGSLNIMSVGCRIRLLSFFLRRDSVYFRIAERQIPM</sequence>
<keyword evidence="5" id="KW-0999">Mitochondrion inner membrane</keyword>
<evidence type="ECO:0000256" key="1">
    <source>
        <dbReference type="ARBA" id="ARBA00004443"/>
    </source>
</evidence>
<organism evidence="9 10">
    <name type="scientific">Pyronema omphalodes (strain CBS 100304)</name>
    <name type="common">Pyronema confluens</name>
    <dbReference type="NCBI Taxonomy" id="1076935"/>
    <lineage>
        <taxon>Eukaryota</taxon>
        <taxon>Fungi</taxon>
        <taxon>Dikarya</taxon>
        <taxon>Ascomycota</taxon>
        <taxon>Pezizomycotina</taxon>
        <taxon>Pezizomycetes</taxon>
        <taxon>Pezizales</taxon>
        <taxon>Pyronemataceae</taxon>
        <taxon>Pyronema</taxon>
    </lineage>
</organism>
<keyword evidence="9" id="KW-0830">Ubiquinone</keyword>
<comment type="subcellular location">
    <subcellularLocation>
        <location evidence="1">Mitochondrion inner membrane</location>
        <topology evidence="1">Peripheral membrane protein</topology>
        <orientation evidence="1">Matrix side</orientation>
    </subcellularLocation>
</comment>
<dbReference type="EMBL" id="HF935612">
    <property type="protein sequence ID" value="CCX11348.1"/>
    <property type="molecule type" value="Genomic_DNA"/>
</dbReference>
<keyword evidence="4" id="KW-0679">Respiratory chain</keyword>
<dbReference type="OMA" id="SISIMIH"/>
<proteinExistence type="inferred from homology"/>
<keyword evidence="3" id="KW-0813">Transport</keyword>
<evidence type="ECO:0000256" key="2">
    <source>
        <dbReference type="ARBA" id="ARBA00009508"/>
    </source>
</evidence>
<evidence type="ECO:0000313" key="10">
    <source>
        <dbReference type="Proteomes" id="UP000018144"/>
    </source>
</evidence>
<evidence type="ECO:0000256" key="4">
    <source>
        <dbReference type="ARBA" id="ARBA00022660"/>
    </source>
</evidence>
<dbReference type="GO" id="GO:0045271">
    <property type="term" value="C:respiratory chain complex I"/>
    <property type="evidence" value="ECO:0007669"/>
    <property type="project" value="InterPro"/>
</dbReference>
<dbReference type="PANTHER" id="PTHR12964:SF0">
    <property type="entry name" value="NADH DEHYDROGENASE [UBIQUINONE] 1 ALPHA SUBCOMPLEX SUBUNIT 6"/>
    <property type="match status" value="1"/>
</dbReference>
<evidence type="ECO:0000256" key="3">
    <source>
        <dbReference type="ARBA" id="ARBA00022448"/>
    </source>
</evidence>
<dbReference type="InterPro" id="IPR016488">
    <property type="entry name" value="NADH_Ub_cplx-1_asu_su-6"/>
</dbReference>
<dbReference type="AlphaFoldDB" id="U4L5D1"/>
<keyword evidence="7" id="KW-0496">Mitochondrion</keyword>
<dbReference type="GO" id="GO:0006979">
    <property type="term" value="P:response to oxidative stress"/>
    <property type="evidence" value="ECO:0007669"/>
    <property type="project" value="TreeGrafter"/>
</dbReference>
<evidence type="ECO:0000256" key="5">
    <source>
        <dbReference type="ARBA" id="ARBA00022792"/>
    </source>
</evidence>
<evidence type="ECO:0000256" key="7">
    <source>
        <dbReference type="ARBA" id="ARBA00023128"/>
    </source>
</evidence>
<keyword evidence="8" id="KW-0472">Membrane</keyword>
<dbReference type="Proteomes" id="UP000018144">
    <property type="component" value="Unassembled WGS sequence"/>
</dbReference>
<dbReference type="OrthoDB" id="14535at2759"/>
<reference evidence="9 10" key="1">
    <citation type="journal article" date="2013" name="PLoS Genet.">
        <title>The genome and development-dependent transcriptomes of Pyronema confluens: a window into fungal evolution.</title>
        <authorList>
            <person name="Traeger S."/>
            <person name="Altegoer F."/>
            <person name="Freitag M."/>
            <person name="Gabaldon T."/>
            <person name="Kempken F."/>
            <person name="Kumar A."/>
            <person name="Marcet-Houben M."/>
            <person name="Poggeler S."/>
            <person name="Stajich J.E."/>
            <person name="Nowrousian M."/>
        </authorList>
    </citation>
    <scope>NUCLEOTIDE SEQUENCE [LARGE SCALE GENOMIC DNA]</scope>
    <source>
        <strain evidence="10">CBS 100304</strain>
        <tissue evidence="9">Vegetative mycelium</tissue>
    </source>
</reference>
<comment type="similarity">
    <text evidence="2">Belongs to the complex I LYR family.</text>
</comment>
<accession>U4L5D1</accession>
<gene>
    <name evidence="9" type="ORF">PCON_10942</name>
</gene>
<protein>
    <submittedName>
        <fullName evidence="9">Similar to NADH-ubiquinone oxidoreductase 14.8 kDa subunit acc. no. P42114</fullName>
    </submittedName>
</protein>